<feature type="transmembrane region" description="Helical" evidence="17">
    <location>
        <begin position="425"/>
        <end position="447"/>
    </location>
</feature>
<dbReference type="Pfam" id="PF08016">
    <property type="entry name" value="PKD_channel"/>
    <property type="match status" value="1"/>
</dbReference>
<feature type="region of interest" description="Disordered" evidence="16">
    <location>
        <begin position="1"/>
        <end position="25"/>
    </location>
</feature>
<evidence type="ECO:0000256" key="17">
    <source>
        <dbReference type="SAM" id="Phobius"/>
    </source>
</evidence>
<dbReference type="InterPro" id="IPR046791">
    <property type="entry name" value="Polycystin_dom"/>
</dbReference>
<feature type="domain" description="Polycystin cation channel PKD1/PKD2" evidence="18">
    <location>
        <begin position="291"/>
        <end position="503"/>
    </location>
</feature>
<feature type="transmembrane region" description="Helical" evidence="17">
    <location>
        <begin position="248"/>
        <end position="270"/>
    </location>
</feature>
<evidence type="ECO:0000313" key="21">
    <source>
        <dbReference type="Proteomes" id="UP000827986"/>
    </source>
</evidence>
<dbReference type="AlphaFoldDB" id="A0A9D3WRK5"/>
<proteinExistence type="inferred from homology"/>
<dbReference type="FunFam" id="1.10.287.70:FF:000055">
    <property type="entry name" value="Polycystic kidney disease 2-like 1"/>
    <property type="match status" value="1"/>
</dbReference>
<accession>A0A9D3WRK5</accession>
<dbReference type="GO" id="GO:0050982">
    <property type="term" value="P:detection of mechanical stimulus"/>
    <property type="evidence" value="ECO:0007669"/>
    <property type="project" value="TreeGrafter"/>
</dbReference>
<feature type="domain" description="Polycystin" evidence="19">
    <location>
        <begin position="96"/>
        <end position="290"/>
    </location>
</feature>
<evidence type="ECO:0000256" key="1">
    <source>
        <dbReference type="ARBA" id="ARBA00004138"/>
    </source>
</evidence>
<evidence type="ECO:0000256" key="15">
    <source>
        <dbReference type="PIRSR" id="PIRSR603915-2"/>
    </source>
</evidence>
<evidence type="ECO:0000256" key="10">
    <source>
        <dbReference type="ARBA" id="ARBA00023136"/>
    </source>
</evidence>
<dbReference type="Gene3D" id="1.10.287.70">
    <property type="match status" value="1"/>
</dbReference>
<keyword evidence="4" id="KW-0813">Transport</keyword>
<feature type="transmembrane region" description="Helical" evidence="17">
    <location>
        <begin position="295"/>
        <end position="316"/>
    </location>
</feature>
<feature type="transmembrane region" description="Helical" evidence="17">
    <location>
        <begin position="386"/>
        <end position="405"/>
    </location>
</feature>
<feature type="transmembrane region" description="Helical" evidence="17">
    <location>
        <begin position="483"/>
        <end position="503"/>
    </location>
</feature>
<dbReference type="PANTHER" id="PTHR10877">
    <property type="entry name" value="POLYCYSTIN FAMILY MEMBER"/>
    <property type="match status" value="1"/>
</dbReference>
<evidence type="ECO:0000256" key="4">
    <source>
        <dbReference type="ARBA" id="ARBA00022448"/>
    </source>
</evidence>
<dbReference type="InterPro" id="IPR013122">
    <property type="entry name" value="PKD1_2_channel"/>
</dbReference>
<evidence type="ECO:0000256" key="14">
    <source>
        <dbReference type="ARBA" id="ARBA00023303"/>
    </source>
</evidence>
<dbReference type="Pfam" id="PF20519">
    <property type="entry name" value="Polycystin_dom"/>
    <property type="match status" value="1"/>
</dbReference>
<name>A0A9D3WRK5_9SAUR</name>
<evidence type="ECO:0000256" key="16">
    <source>
        <dbReference type="SAM" id="MobiDB-lite"/>
    </source>
</evidence>
<dbReference type="GO" id="GO:0005929">
    <property type="term" value="C:cilium"/>
    <property type="evidence" value="ECO:0007669"/>
    <property type="project" value="UniProtKB-SubCell"/>
</dbReference>
<keyword evidence="10 17" id="KW-0472">Membrane</keyword>
<sequence>MEHPSGPVGLEAAEPRAERRPSGTRRVGGIVKPRLSYSRELEIKTTLQELLIYIIFLTDLCILTFGMVNTDMYYLNKVMSNLFLETSVSETDRTSFKTIGSMVDFWKFAEGPLLDGLYWDTWYNNKTLTSHKNSSHVYYENLLLGVAQIRQLKVRNNTCAIYPYFRTFLKECYREYRYVAEDKSDFGLKNGSVWMYSSASSLAPWHWGAMGLYSGGGFTFTLPKSRSESIRKLAFLRRNGWLTRGTRVVFIDFSVYNANINLFCVVRLVVEFPATGGALPSSQFYSVKLLRYVTYYDYFLASCEVIFCLFIFTFIIQEILKVKKLKTEYFKSAWNWLDMLLVSLSIFAIAFNMYRTVEVSLLMESLLSNAYVYPDFYFLAYWQTRYNNMIAINVFFAWIKIFKFISFNKTMTQLSSTLSRCAKDIIGFAIMFFIIFFAYAQLGYLVFGSQVDEFSTFQNCIFTQFRIVLGDFNFASIEQANRILGPIYFITFVFFVFFVLLSYNKALVKLRLKKSKMEDLYPAGGSLQSMKTKGHSASKTDDALKLSRRSSVDEKGYLKSPQLQKWKETLHQKYHSAENKELAMAPQDQVSPQEFQQLFRYATELEKRLNEVNAKLSRVLKGMPDLKGSPDKKQR</sequence>
<evidence type="ECO:0000256" key="12">
    <source>
        <dbReference type="ARBA" id="ARBA00023180"/>
    </source>
</evidence>
<protein>
    <recommendedName>
        <fullName evidence="22">Polycystic kidney disease 2-like 2 protein</fullName>
    </recommendedName>
</protein>
<dbReference type="InterPro" id="IPR051223">
    <property type="entry name" value="Polycystin"/>
</dbReference>
<feature type="transmembrane region" description="Helical" evidence="17">
    <location>
        <begin position="336"/>
        <end position="354"/>
    </location>
</feature>
<evidence type="ECO:0000259" key="18">
    <source>
        <dbReference type="Pfam" id="PF08016"/>
    </source>
</evidence>
<dbReference type="GO" id="GO:0005886">
    <property type="term" value="C:plasma membrane"/>
    <property type="evidence" value="ECO:0007669"/>
    <property type="project" value="UniProtKB-SubCell"/>
</dbReference>
<evidence type="ECO:0008006" key="22">
    <source>
        <dbReference type="Google" id="ProtNLM"/>
    </source>
</evidence>
<dbReference type="PANTHER" id="PTHR10877:SF47">
    <property type="entry name" value="POLYCYSTIN-2-LIKE PROTEIN 2"/>
    <property type="match status" value="1"/>
</dbReference>
<evidence type="ECO:0000256" key="5">
    <source>
        <dbReference type="ARBA" id="ARBA00022475"/>
    </source>
</evidence>
<reference evidence="20" key="1">
    <citation type="submission" date="2021-09" db="EMBL/GenBank/DDBJ databases">
        <title>The genome of Mauremys mutica provides insights into the evolution of semi-aquatic lifestyle.</title>
        <authorList>
            <person name="Gong S."/>
            <person name="Gao Y."/>
        </authorList>
    </citation>
    <scope>NUCLEOTIDE SEQUENCE</scope>
    <source>
        <strain evidence="20">MM-2020</strain>
        <tissue evidence="20">Muscle</tissue>
    </source>
</reference>
<keyword evidence="8" id="KW-0175">Coiled coil</keyword>
<evidence type="ECO:0000256" key="8">
    <source>
        <dbReference type="ARBA" id="ARBA00023054"/>
    </source>
</evidence>
<evidence type="ECO:0000256" key="6">
    <source>
        <dbReference type="ARBA" id="ARBA00022692"/>
    </source>
</evidence>
<evidence type="ECO:0000256" key="11">
    <source>
        <dbReference type="ARBA" id="ARBA00023157"/>
    </source>
</evidence>
<evidence type="ECO:0000256" key="2">
    <source>
        <dbReference type="ARBA" id="ARBA00004651"/>
    </source>
</evidence>
<evidence type="ECO:0000256" key="3">
    <source>
        <dbReference type="ARBA" id="ARBA00007200"/>
    </source>
</evidence>
<comment type="caution">
    <text evidence="20">The sequence shown here is derived from an EMBL/GenBank/DDBJ whole genome shotgun (WGS) entry which is preliminary data.</text>
</comment>
<keyword evidence="13" id="KW-0966">Cell projection</keyword>
<keyword evidence="9" id="KW-0406">Ion transport</keyword>
<evidence type="ECO:0000256" key="9">
    <source>
        <dbReference type="ARBA" id="ARBA00023065"/>
    </source>
</evidence>
<comment type="similarity">
    <text evidence="3">Belongs to the polycystin family.</text>
</comment>
<dbReference type="GO" id="GO:0005262">
    <property type="term" value="F:calcium channel activity"/>
    <property type="evidence" value="ECO:0007669"/>
    <property type="project" value="TreeGrafter"/>
</dbReference>
<evidence type="ECO:0000256" key="7">
    <source>
        <dbReference type="ARBA" id="ARBA00022989"/>
    </source>
</evidence>
<keyword evidence="6 17" id="KW-0812">Transmembrane</keyword>
<dbReference type="InterPro" id="IPR003915">
    <property type="entry name" value="PKD_2"/>
</dbReference>
<keyword evidence="14" id="KW-0407">Ion channel</keyword>
<keyword evidence="11" id="KW-1015">Disulfide bond</keyword>
<feature type="transmembrane region" description="Helical" evidence="17">
    <location>
        <begin position="50"/>
        <end position="69"/>
    </location>
</feature>
<keyword evidence="7 17" id="KW-1133">Transmembrane helix</keyword>
<keyword evidence="12" id="KW-0325">Glycoprotein</keyword>
<organism evidence="20 21">
    <name type="scientific">Mauremys mutica</name>
    <name type="common">yellowpond turtle</name>
    <dbReference type="NCBI Taxonomy" id="74926"/>
    <lineage>
        <taxon>Eukaryota</taxon>
        <taxon>Metazoa</taxon>
        <taxon>Chordata</taxon>
        <taxon>Craniata</taxon>
        <taxon>Vertebrata</taxon>
        <taxon>Euteleostomi</taxon>
        <taxon>Archelosauria</taxon>
        <taxon>Testudinata</taxon>
        <taxon>Testudines</taxon>
        <taxon>Cryptodira</taxon>
        <taxon>Durocryptodira</taxon>
        <taxon>Testudinoidea</taxon>
        <taxon>Geoemydidae</taxon>
        <taxon>Geoemydinae</taxon>
        <taxon>Mauremys</taxon>
    </lineage>
</organism>
<feature type="disulfide bond" evidence="15">
    <location>
        <begin position="159"/>
        <end position="172"/>
    </location>
</feature>
<evidence type="ECO:0000259" key="19">
    <source>
        <dbReference type="Pfam" id="PF20519"/>
    </source>
</evidence>
<evidence type="ECO:0000313" key="20">
    <source>
        <dbReference type="EMBL" id="KAH1166792.1"/>
    </source>
</evidence>
<evidence type="ECO:0000256" key="13">
    <source>
        <dbReference type="ARBA" id="ARBA00023273"/>
    </source>
</evidence>
<dbReference type="Proteomes" id="UP000827986">
    <property type="component" value="Unassembled WGS sequence"/>
</dbReference>
<dbReference type="PRINTS" id="PR01433">
    <property type="entry name" value="POLYCYSTIN2"/>
</dbReference>
<dbReference type="EMBL" id="JAHDVG010000487">
    <property type="protein sequence ID" value="KAH1166792.1"/>
    <property type="molecule type" value="Genomic_DNA"/>
</dbReference>
<comment type="subcellular location">
    <subcellularLocation>
        <location evidence="2">Cell membrane</location>
        <topology evidence="2">Multi-pass membrane protein</topology>
    </subcellularLocation>
    <subcellularLocation>
        <location evidence="1">Cell projection</location>
        <location evidence="1">Cilium</location>
    </subcellularLocation>
</comment>
<gene>
    <name evidence="20" type="ORF">KIL84_015964</name>
</gene>
<keyword evidence="21" id="KW-1185">Reference proteome</keyword>
<keyword evidence="5" id="KW-1003">Cell membrane</keyword>
<dbReference type="GO" id="GO:0005509">
    <property type="term" value="F:calcium ion binding"/>
    <property type="evidence" value="ECO:0007669"/>
    <property type="project" value="InterPro"/>
</dbReference>